<dbReference type="Pfam" id="PF07179">
    <property type="entry name" value="SseB"/>
    <property type="match status" value="1"/>
</dbReference>
<feature type="domain" description="SseB protein N-terminal" evidence="2">
    <location>
        <begin position="22"/>
        <end position="148"/>
    </location>
</feature>
<protein>
    <submittedName>
        <fullName evidence="3">SseB family protein</fullName>
    </submittedName>
</protein>
<name>A0ABX1ANU7_9ACTN</name>
<gene>
    <name evidence="3" type="ORF">HCJ92_12510</name>
</gene>
<dbReference type="InterPro" id="IPR009839">
    <property type="entry name" value="SseB_N"/>
</dbReference>
<organism evidence="3 4">
    <name type="scientific">Streptomyces spiramenti</name>
    <dbReference type="NCBI Taxonomy" id="2720606"/>
    <lineage>
        <taxon>Bacteria</taxon>
        <taxon>Bacillati</taxon>
        <taxon>Actinomycetota</taxon>
        <taxon>Actinomycetes</taxon>
        <taxon>Kitasatosporales</taxon>
        <taxon>Streptomycetaceae</taxon>
        <taxon>Streptomyces</taxon>
    </lineage>
</organism>
<dbReference type="EMBL" id="JAAVJB010000087">
    <property type="protein sequence ID" value="NJP67093.1"/>
    <property type="molecule type" value="Genomic_DNA"/>
</dbReference>
<evidence type="ECO:0000256" key="1">
    <source>
        <dbReference type="SAM" id="MobiDB-lite"/>
    </source>
</evidence>
<feature type="region of interest" description="Disordered" evidence="1">
    <location>
        <begin position="230"/>
        <end position="269"/>
    </location>
</feature>
<evidence type="ECO:0000313" key="4">
    <source>
        <dbReference type="Proteomes" id="UP000746503"/>
    </source>
</evidence>
<dbReference type="Proteomes" id="UP000746503">
    <property type="component" value="Unassembled WGS sequence"/>
</dbReference>
<reference evidence="3 4" key="1">
    <citation type="submission" date="2020-03" db="EMBL/GenBank/DDBJ databases">
        <title>Draft genome of Streptomyces sp. ventii, isolated from the Axial Seamount in the Pacific Ocean, and resequencing of the two type strains Streptomyces lonarensis strain NCL 716 and Streptomyces bohaiensis strain 11A07.</title>
        <authorList>
            <person name="Loughran R.M."/>
            <person name="Pfannmuller K.M."/>
            <person name="Wasson B.J."/>
            <person name="Deadmond M.C."/>
            <person name="Paddock B.E."/>
            <person name="Koyack M.J."/>
            <person name="Gallegos D.A."/>
            <person name="Mitchell E.A."/>
            <person name="Ushijima B."/>
            <person name="Saw J.H."/>
            <person name="Mcphail K.L."/>
            <person name="Videau P."/>
        </authorList>
    </citation>
    <scope>NUCLEOTIDE SEQUENCE [LARGE SCALE GENOMIC DNA]</scope>
    <source>
        <strain evidence="4">5675061</strain>
    </source>
</reference>
<keyword evidence="4" id="KW-1185">Reference proteome</keyword>
<feature type="compositionally biased region" description="Polar residues" evidence="1">
    <location>
        <begin position="254"/>
        <end position="266"/>
    </location>
</feature>
<evidence type="ECO:0000313" key="3">
    <source>
        <dbReference type="EMBL" id="NJP67093.1"/>
    </source>
</evidence>
<evidence type="ECO:0000259" key="2">
    <source>
        <dbReference type="Pfam" id="PF07179"/>
    </source>
</evidence>
<accession>A0ABX1ANU7</accession>
<sequence length="385" mass="39645">MQLHNIPRSPFADDDGSADPELVAALSHWAEHREEPAAEDAVIALLTDARLLVPVVAVLGEAEIGPDGLKREKSSEMAVLTLERPGGRKALPVFSSTAALLEWRPDARPVAVTPQQALQAAVQEGVGSLVLDLGGPVPYEIAGRALRALATGGAPVAGPEVADAVRRLLAAEPGVTAAQLVPGGETDGTLAVVFEEGAGGRAEVTRLAGALAADTVLRSRLVRGLQLAVLPPGPTARQPRTGPVNFSPGPAPGSSGTTDASRNASWSDFRPSRSGAAWKELTSVAPAVTRPASAVISLRASSRSRWSSPSSDRPRLTAAALIRWTATVVMTSTAGTSAMSRVWSAAASAGVPVGWVLASSLMDRRLVRISWVGPARGCPGGCRPA</sequence>
<proteinExistence type="predicted"/>
<comment type="caution">
    <text evidence="3">The sequence shown here is derived from an EMBL/GenBank/DDBJ whole genome shotgun (WGS) entry which is preliminary data.</text>
</comment>